<sequence length="40" mass="4263">MIGANSRQAIQAEQKRLGMTVDGRPGQKLLTTLRAAPAGR</sequence>
<dbReference type="InterPro" id="IPR002477">
    <property type="entry name" value="Peptidoglycan-bd-like"/>
</dbReference>
<comment type="caution">
    <text evidence="2">The sequence shown here is derived from an EMBL/GenBank/DDBJ whole genome shotgun (WGS) entry which is preliminary data.</text>
</comment>
<dbReference type="SUPFAM" id="SSF47090">
    <property type="entry name" value="PGBD-like"/>
    <property type="match status" value="1"/>
</dbReference>
<dbReference type="AlphaFoldDB" id="A0A080M3T0"/>
<dbReference type="EMBL" id="JDVG02000491">
    <property type="protein sequence ID" value="KFB71794.1"/>
    <property type="molecule type" value="Genomic_DNA"/>
</dbReference>
<name>A0A080M3T0_9PROT</name>
<evidence type="ECO:0000259" key="1">
    <source>
        <dbReference type="Pfam" id="PF01471"/>
    </source>
</evidence>
<proteinExistence type="predicted"/>
<gene>
    <name evidence="2" type="ORF">AW09_003063</name>
</gene>
<organism evidence="2 3">
    <name type="scientific">Candidatus Accumulibacter phosphatis</name>
    <dbReference type="NCBI Taxonomy" id="327160"/>
    <lineage>
        <taxon>Bacteria</taxon>
        <taxon>Pseudomonadati</taxon>
        <taxon>Pseudomonadota</taxon>
        <taxon>Betaproteobacteria</taxon>
        <taxon>Candidatus Accumulibacter</taxon>
    </lineage>
</organism>
<dbReference type="Pfam" id="PF01471">
    <property type="entry name" value="PG_binding_1"/>
    <property type="match status" value="1"/>
</dbReference>
<feature type="domain" description="Peptidoglycan binding-like" evidence="1">
    <location>
        <begin position="3"/>
        <end position="33"/>
    </location>
</feature>
<dbReference type="Proteomes" id="UP000020077">
    <property type="component" value="Unassembled WGS sequence"/>
</dbReference>
<evidence type="ECO:0000313" key="2">
    <source>
        <dbReference type="EMBL" id="KFB71794.1"/>
    </source>
</evidence>
<evidence type="ECO:0000313" key="3">
    <source>
        <dbReference type="Proteomes" id="UP000020077"/>
    </source>
</evidence>
<accession>A0A080M3T0</accession>
<protein>
    <recommendedName>
        <fullName evidence="1">Peptidoglycan binding-like domain-containing protein</fullName>
    </recommendedName>
</protein>
<dbReference type="InterPro" id="IPR036365">
    <property type="entry name" value="PGBD-like_sf"/>
</dbReference>
<reference evidence="2 3" key="1">
    <citation type="submission" date="2014-02" db="EMBL/GenBank/DDBJ databases">
        <title>Expanding our view of genomic diversity in Candidatus Accumulibacter clades.</title>
        <authorList>
            <person name="Skennerton C.T."/>
            <person name="Barr J.J."/>
            <person name="Slater F.R."/>
            <person name="Bond P.L."/>
            <person name="Tyson G.W."/>
        </authorList>
    </citation>
    <scope>NUCLEOTIDE SEQUENCE [LARGE SCALE GENOMIC DNA]</scope>
    <source>
        <strain evidence="3">BA-91</strain>
    </source>
</reference>